<evidence type="ECO:0000313" key="2">
    <source>
        <dbReference type="Proteomes" id="UP000775213"/>
    </source>
</evidence>
<gene>
    <name evidence="1" type="ORF">IEQ34_022566</name>
</gene>
<organism evidence="1 2">
    <name type="scientific">Dendrobium chrysotoxum</name>
    <name type="common">Orchid</name>
    <dbReference type="NCBI Taxonomy" id="161865"/>
    <lineage>
        <taxon>Eukaryota</taxon>
        <taxon>Viridiplantae</taxon>
        <taxon>Streptophyta</taxon>
        <taxon>Embryophyta</taxon>
        <taxon>Tracheophyta</taxon>
        <taxon>Spermatophyta</taxon>
        <taxon>Magnoliopsida</taxon>
        <taxon>Liliopsida</taxon>
        <taxon>Asparagales</taxon>
        <taxon>Orchidaceae</taxon>
        <taxon>Epidendroideae</taxon>
        <taxon>Malaxideae</taxon>
        <taxon>Dendrobiinae</taxon>
        <taxon>Dendrobium</taxon>
    </lineage>
</organism>
<name>A0AAV7FXM8_DENCH</name>
<comment type="caution">
    <text evidence="1">The sequence shown here is derived from an EMBL/GenBank/DDBJ whole genome shotgun (WGS) entry which is preliminary data.</text>
</comment>
<accession>A0AAV7FXM8</accession>
<evidence type="ECO:0000313" key="1">
    <source>
        <dbReference type="EMBL" id="KAH0448766.1"/>
    </source>
</evidence>
<keyword evidence="2" id="KW-1185">Reference proteome</keyword>
<dbReference type="Proteomes" id="UP000775213">
    <property type="component" value="Unassembled WGS sequence"/>
</dbReference>
<dbReference type="EMBL" id="JAGFBR010000019">
    <property type="protein sequence ID" value="KAH0448766.1"/>
    <property type="molecule type" value="Genomic_DNA"/>
</dbReference>
<sequence length="75" mass="8442">MESYPLSEPENKHVQELMDAIRLSFRFDSTNMGVKLEYKGHTNASKQGFVNPAKRNLACSKSGKSVNHGFTDLRP</sequence>
<reference evidence="1 2" key="1">
    <citation type="journal article" date="2021" name="Hortic Res">
        <title>Chromosome-scale assembly of the Dendrobium chrysotoxum genome enhances the understanding of orchid evolution.</title>
        <authorList>
            <person name="Zhang Y."/>
            <person name="Zhang G.Q."/>
            <person name="Zhang D."/>
            <person name="Liu X.D."/>
            <person name="Xu X.Y."/>
            <person name="Sun W.H."/>
            <person name="Yu X."/>
            <person name="Zhu X."/>
            <person name="Wang Z.W."/>
            <person name="Zhao X."/>
            <person name="Zhong W.Y."/>
            <person name="Chen H."/>
            <person name="Yin W.L."/>
            <person name="Huang T."/>
            <person name="Niu S.C."/>
            <person name="Liu Z.J."/>
        </authorList>
    </citation>
    <scope>NUCLEOTIDE SEQUENCE [LARGE SCALE GENOMIC DNA]</scope>
    <source>
        <strain evidence="1">Lindl</strain>
    </source>
</reference>
<dbReference type="AlphaFoldDB" id="A0AAV7FXM8"/>
<proteinExistence type="predicted"/>
<protein>
    <submittedName>
        <fullName evidence="1">Uncharacterized protein</fullName>
    </submittedName>
</protein>